<dbReference type="InterPro" id="IPR000888">
    <property type="entry name" value="RmlC-like"/>
</dbReference>
<dbReference type="InterPro" id="IPR011051">
    <property type="entry name" value="RmlC_Cupin_sf"/>
</dbReference>
<dbReference type="SUPFAM" id="SSF51182">
    <property type="entry name" value="RmlC-like cupins"/>
    <property type="match status" value="1"/>
</dbReference>
<dbReference type="Pfam" id="PF00908">
    <property type="entry name" value="dTDP_sugar_isom"/>
    <property type="match status" value="1"/>
</dbReference>
<comment type="caution">
    <text evidence="2">The sequence shown here is derived from an EMBL/GenBank/DDBJ whole genome shotgun (WGS) entry which is preliminary data.</text>
</comment>
<evidence type="ECO:0000313" key="3">
    <source>
        <dbReference type="Proteomes" id="UP000177747"/>
    </source>
</evidence>
<dbReference type="GO" id="GO:0000271">
    <property type="term" value="P:polysaccharide biosynthetic process"/>
    <property type="evidence" value="ECO:0007669"/>
    <property type="project" value="TreeGrafter"/>
</dbReference>
<sequence>MNYQYITLNNQQDLVEGVILRKLTIHKDPTGSLVETLRTDWQDVFNTKNLPFSMQYLSITPSGMVRDEDKWHVHKFQKDRFICIAGRIVTAIYDPRENSKTKGQLNLFLMGPDKDEEMFMVVIPEDTYHGFMVVSKEAGYLLNFPTRLYNLEDEGRVANTHLNWQKVRDDFAD</sequence>
<accession>A0A1F5HQB0</accession>
<dbReference type="AlphaFoldDB" id="A0A1F5HQB0"/>
<proteinExistence type="predicted"/>
<dbReference type="PANTHER" id="PTHR21047:SF2">
    <property type="entry name" value="THYMIDINE DIPHOSPHO-4-KETO-RHAMNOSE 3,5-EPIMERASE"/>
    <property type="match status" value="1"/>
</dbReference>
<evidence type="ECO:0000313" key="2">
    <source>
        <dbReference type="EMBL" id="OGE06341.1"/>
    </source>
</evidence>
<name>A0A1F5HQB0_9BACT</name>
<dbReference type="Proteomes" id="UP000177747">
    <property type="component" value="Unassembled WGS sequence"/>
</dbReference>
<dbReference type="GO" id="GO:0005829">
    <property type="term" value="C:cytosol"/>
    <property type="evidence" value="ECO:0007669"/>
    <property type="project" value="TreeGrafter"/>
</dbReference>
<protein>
    <recommendedName>
        <fullName evidence="4">dTDP-4-dehydrorhamnose 3,5-epimerase</fullName>
    </recommendedName>
</protein>
<organism evidence="2 3">
    <name type="scientific">Candidatus Curtissbacteria bacterium RIFCSPLOWO2_02_41_11</name>
    <dbReference type="NCBI Taxonomy" id="1797731"/>
    <lineage>
        <taxon>Bacteria</taxon>
        <taxon>Candidatus Curtissiibacteriota</taxon>
    </lineage>
</organism>
<dbReference type="PANTHER" id="PTHR21047">
    <property type="entry name" value="DTDP-6-DEOXY-D-GLUCOSE-3,5 EPIMERASE"/>
    <property type="match status" value="1"/>
</dbReference>
<feature type="site" description="Participates in a stacking interaction with the thymidine ring of dTDP-4-oxo-6-deoxyglucose" evidence="1">
    <location>
        <position position="149"/>
    </location>
</feature>
<reference evidence="2 3" key="1">
    <citation type="journal article" date="2016" name="Nat. Commun.">
        <title>Thousands of microbial genomes shed light on interconnected biogeochemical processes in an aquifer system.</title>
        <authorList>
            <person name="Anantharaman K."/>
            <person name="Brown C.T."/>
            <person name="Hug L.A."/>
            <person name="Sharon I."/>
            <person name="Castelle C.J."/>
            <person name="Probst A.J."/>
            <person name="Thomas B.C."/>
            <person name="Singh A."/>
            <person name="Wilkins M.J."/>
            <person name="Karaoz U."/>
            <person name="Brodie E.L."/>
            <person name="Williams K.H."/>
            <person name="Hubbard S.S."/>
            <person name="Banfield J.F."/>
        </authorList>
    </citation>
    <scope>NUCLEOTIDE SEQUENCE [LARGE SCALE GENOMIC DNA]</scope>
</reference>
<evidence type="ECO:0000256" key="1">
    <source>
        <dbReference type="PIRSR" id="PIRSR600888-3"/>
    </source>
</evidence>
<dbReference type="STRING" id="1797731.A2W70_00080"/>
<evidence type="ECO:0008006" key="4">
    <source>
        <dbReference type="Google" id="ProtNLM"/>
    </source>
</evidence>
<gene>
    <name evidence="2" type="ORF">A2W70_00080</name>
</gene>
<dbReference type="InterPro" id="IPR014710">
    <property type="entry name" value="RmlC-like_jellyroll"/>
</dbReference>
<dbReference type="EMBL" id="MFBU01000018">
    <property type="protein sequence ID" value="OGE06341.1"/>
    <property type="molecule type" value="Genomic_DNA"/>
</dbReference>
<dbReference type="Gene3D" id="2.60.120.10">
    <property type="entry name" value="Jelly Rolls"/>
    <property type="match status" value="1"/>
</dbReference>
<dbReference type="GO" id="GO:0008830">
    <property type="term" value="F:dTDP-4-dehydrorhamnose 3,5-epimerase activity"/>
    <property type="evidence" value="ECO:0007669"/>
    <property type="project" value="InterPro"/>
</dbReference>